<dbReference type="Gene3D" id="1.20.1560.10">
    <property type="entry name" value="ABC transporter type 1, transmembrane domain"/>
    <property type="match status" value="1"/>
</dbReference>
<dbReference type="InterPro" id="IPR039421">
    <property type="entry name" value="Type_1_exporter"/>
</dbReference>
<dbReference type="PANTHER" id="PTHR24221">
    <property type="entry name" value="ATP-BINDING CASSETTE SUB-FAMILY B"/>
    <property type="match status" value="1"/>
</dbReference>
<dbReference type="PANTHER" id="PTHR24221:SF430">
    <property type="entry name" value="MULTIDRUG RESISTANCE ABC TRANSPORTER ATP-BINDING_PERMEASE PROTEIN YHEH-RELATED"/>
    <property type="match status" value="1"/>
</dbReference>
<evidence type="ECO:0000256" key="4">
    <source>
        <dbReference type="ARBA" id="ARBA00022692"/>
    </source>
</evidence>
<comment type="subcellular location">
    <subcellularLocation>
        <location evidence="1">Cell membrane</location>
        <topology evidence="1">Multi-pass membrane protein</topology>
    </subcellularLocation>
</comment>
<keyword evidence="4 10" id="KW-0812">Transmembrane</keyword>
<evidence type="ECO:0000256" key="9">
    <source>
        <dbReference type="ARBA" id="ARBA00025074"/>
    </source>
</evidence>
<feature type="transmembrane region" description="Helical" evidence="10">
    <location>
        <begin position="12"/>
        <end position="39"/>
    </location>
</feature>
<dbReference type="PROSITE" id="PS00211">
    <property type="entry name" value="ABC_TRANSPORTER_1"/>
    <property type="match status" value="1"/>
</dbReference>
<dbReference type="OrthoDB" id="9770415at2"/>
<accession>A0A6N8TZ87</accession>
<dbReference type="InterPro" id="IPR036640">
    <property type="entry name" value="ABC1_TM_sf"/>
</dbReference>
<dbReference type="SMART" id="SM00382">
    <property type="entry name" value="AAA"/>
    <property type="match status" value="1"/>
</dbReference>
<dbReference type="Proteomes" id="UP000436284">
    <property type="component" value="Unassembled WGS sequence"/>
</dbReference>
<evidence type="ECO:0000313" key="13">
    <source>
        <dbReference type="EMBL" id="MXQ50016.1"/>
    </source>
</evidence>
<dbReference type="InterPro" id="IPR011527">
    <property type="entry name" value="ABC1_TM_dom"/>
</dbReference>
<dbReference type="GO" id="GO:0034040">
    <property type="term" value="F:ATPase-coupled lipid transmembrane transporter activity"/>
    <property type="evidence" value="ECO:0007669"/>
    <property type="project" value="TreeGrafter"/>
</dbReference>
<feature type="transmembrane region" description="Helical" evidence="10">
    <location>
        <begin position="257"/>
        <end position="286"/>
    </location>
</feature>
<evidence type="ECO:0000256" key="8">
    <source>
        <dbReference type="ARBA" id="ARBA00023136"/>
    </source>
</evidence>
<dbReference type="Pfam" id="PF00664">
    <property type="entry name" value="ABC_membrane"/>
    <property type="match status" value="1"/>
</dbReference>
<keyword evidence="6 13" id="KW-0067">ATP-binding</keyword>
<evidence type="ECO:0000256" key="7">
    <source>
        <dbReference type="ARBA" id="ARBA00022989"/>
    </source>
</evidence>
<dbReference type="SUPFAM" id="SSF52540">
    <property type="entry name" value="P-loop containing nucleoside triphosphate hydrolases"/>
    <property type="match status" value="1"/>
</dbReference>
<feature type="transmembrane region" description="Helical" evidence="10">
    <location>
        <begin position="130"/>
        <end position="154"/>
    </location>
</feature>
<evidence type="ECO:0000256" key="1">
    <source>
        <dbReference type="ARBA" id="ARBA00004651"/>
    </source>
</evidence>
<feature type="transmembrane region" description="Helical" evidence="10">
    <location>
        <begin position="59"/>
        <end position="79"/>
    </location>
</feature>
<dbReference type="InterPro" id="IPR017871">
    <property type="entry name" value="ABC_transporter-like_CS"/>
</dbReference>
<evidence type="ECO:0000256" key="2">
    <source>
        <dbReference type="ARBA" id="ARBA00022448"/>
    </source>
</evidence>
<comment type="function">
    <text evidence="9">May be involved in multidrug export. Transmembrane domains (TMD) form a pore in the cell membrane and the ATP-binding domain (NBD) is responsible for energy generation.</text>
</comment>
<sequence length="583" mass="65559">MKELKRLVGYAMAFKGWFALGITLMILMVSFELLGPVIAMIILDRHIQGGGGQIEMLPIYQLLAVFLGIKLLHAVFSYFQEVVLQNSGALVVQKMRNDVFQHVQKLPIRYFDDLPAGKVVARITNDTESILHMFSVVLPLFLVSSLTVGAITVITLFINIWTGLVMLLFVPIIIVWMILYRKYSNDFNHTRRERNSDINAMINESISGMPIIQVFNREEQITREFEALNDDYLKNTGSLIKLESASGQNLMGTLRSLLFAVMVYIFASSFLDAQTALSVGTMYILVDYVTRFFNPLFNIIGELDIYEQARVAAVKVFELLDAEIEAEEEDHLGSFNGHIAFNEVSFSYDDKHTVLKDISIDVSPGETVALVGHTGSGKSSIINLLMRFYDPVRGKILFDGKDTREFSKQSLRHHMSIVLQDPFIYSGSLLFNLRLNNEEISEEEARAAIISVGGGEMLSRMNQGMHTELTERGSTLSLGERQLISFARAMVFNPKVLVLDEATSNIDSETEQMIQHAMKVVSANRTTFIIAHRLSTIQHADQILLLDSGRIVESGNHEELLATGKEYAKMYTMQLGQPRVMNA</sequence>
<dbReference type="InterPro" id="IPR003593">
    <property type="entry name" value="AAA+_ATPase"/>
</dbReference>
<keyword evidence="3" id="KW-1003">Cell membrane</keyword>
<dbReference type="InterPro" id="IPR027417">
    <property type="entry name" value="P-loop_NTPase"/>
</dbReference>
<dbReference type="Pfam" id="PF00005">
    <property type="entry name" value="ABC_tran"/>
    <property type="match status" value="1"/>
</dbReference>
<evidence type="ECO:0000256" key="5">
    <source>
        <dbReference type="ARBA" id="ARBA00022741"/>
    </source>
</evidence>
<feature type="transmembrane region" description="Helical" evidence="10">
    <location>
        <begin position="160"/>
        <end position="179"/>
    </location>
</feature>
<evidence type="ECO:0000313" key="14">
    <source>
        <dbReference type="Proteomes" id="UP000436284"/>
    </source>
</evidence>
<evidence type="ECO:0000259" key="12">
    <source>
        <dbReference type="PROSITE" id="PS50929"/>
    </source>
</evidence>
<feature type="domain" description="ABC transmembrane type-1" evidence="12">
    <location>
        <begin position="19"/>
        <end position="308"/>
    </location>
</feature>
<dbReference type="AlphaFoldDB" id="A0A6N8TZ87"/>
<keyword evidence="8 10" id="KW-0472">Membrane</keyword>
<evidence type="ECO:0000256" key="6">
    <source>
        <dbReference type="ARBA" id="ARBA00022840"/>
    </source>
</evidence>
<evidence type="ECO:0000256" key="10">
    <source>
        <dbReference type="SAM" id="Phobius"/>
    </source>
</evidence>
<dbReference type="CDD" id="cd18544">
    <property type="entry name" value="ABC_6TM_TmrA_like"/>
    <property type="match status" value="1"/>
</dbReference>
<dbReference type="FunFam" id="3.40.50.300:FF:000221">
    <property type="entry name" value="Multidrug ABC transporter ATP-binding protein"/>
    <property type="match status" value="1"/>
</dbReference>
<comment type="caution">
    <text evidence="13">The sequence shown here is derived from an EMBL/GenBank/DDBJ whole genome shotgun (WGS) entry which is preliminary data.</text>
</comment>
<dbReference type="EMBL" id="WUUK01000001">
    <property type="protein sequence ID" value="MXQ50016.1"/>
    <property type="molecule type" value="Genomic_DNA"/>
</dbReference>
<dbReference type="GO" id="GO:0140359">
    <property type="term" value="F:ABC-type transporter activity"/>
    <property type="evidence" value="ECO:0007669"/>
    <property type="project" value="InterPro"/>
</dbReference>
<gene>
    <name evidence="13" type="ORF">GQ671_01715</name>
</gene>
<dbReference type="GO" id="GO:0016887">
    <property type="term" value="F:ATP hydrolysis activity"/>
    <property type="evidence" value="ECO:0007669"/>
    <property type="project" value="InterPro"/>
</dbReference>
<keyword evidence="14" id="KW-1185">Reference proteome</keyword>
<dbReference type="PROSITE" id="PS50893">
    <property type="entry name" value="ABC_TRANSPORTER_2"/>
    <property type="match status" value="1"/>
</dbReference>
<reference evidence="13 14" key="1">
    <citation type="submission" date="2019-12" db="EMBL/GenBank/DDBJ databases">
        <title>Salinicoccus cyprini sp. nov., isolated from gastro-intestinal tract of mirror carp, Cyprinus carpio var. specularis, collected from Gobind Sagar Reservoir, Himachal Pradesh, India.</title>
        <authorList>
            <person name="Talwar C."/>
            <person name="Singh A.K."/>
            <person name="Lal R."/>
            <person name="Negi R.K."/>
        </authorList>
    </citation>
    <scope>NUCLEOTIDE SEQUENCE [LARGE SCALE GENOMIC DNA]</scope>
    <source>
        <strain evidence="13 14">J-82</strain>
    </source>
</reference>
<name>A0A6N8TZ87_9STAP</name>
<evidence type="ECO:0000256" key="3">
    <source>
        <dbReference type="ARBA" id="ARBA00022475"/>
    </source>
</evidence>
<keyword evidence="7 10" id="KW-1133">Transmembrane helix</keyword>
<dbReference type="GO" id="GO:0005524">
    <property type="term" value="F:ATP binding"/>
    <property type="evidence" value="ECO:0007669"/>
    <property type="project" value="UniProtKB-KW"/>
</dbReference>
<dbReference type="PROSITE" id="PS50929">
    <property type="entry name" value="ABC_TM1F"/>
    <property type="match status" value="1"/>
</dbReference>
<dbReference type="RefSeq" id="WP_160651754.1">
    <property type="nucleotide sequence ID" value="NZ_JBHRWU010000001.1"/>
</dbReference>
<dbReference type="Gene3D" id="3.40.50.300">
    <property type="entry name" value="P-loop containing nucleotide triphosphate hydrolases"/>
    <property type="match status" value="1"/>
</dbReference>
<dbReference type="SUPFAM" id="SSF90123">
    <property type="entry name" value="ABC transporter transmembrane region"/>
    <property type="match status" value="1"/>
</dbReference>
<protein>
    <submittedName>
        <fullName evidence="13">ATP-binding cassette domain-containing protein</fullName>
    </submittedName>
</protein>
<evidence type="ECO:0000259" key="11">
    <source>
        <dbReference type="PROSITE" id="PS50893"/>
    </source>
</evidence>
<dbReference type="InterPro" id="IPR003439">
    <property type="entry name" value="ABC_transporter-like_ATP-bd"/>
</dbReference>
<feature type="domain" description="ABC transporter" evidence="11">
    <location>
        <begin position="339"/>
        <end position="573"/>
    </location>
</feature>
<keyword evidence="2" id="KW-0813">Transport</keyword>
<keyword evidence="5" id="KW-0547">Nucleotide-binding</keyword>
<proteinExistence type="predicted"/>
<dbReference type="CDD" id="cd03254">
    <property type="entry name" value="ABCC_Glucan_exporter_like"/>
    <property type="match status" value="1"/>
</dbReference>
<organism evidence="13 14">
    <name type="scientific">Salinicoccus hispanicus</name>
    <dbReference type="NCBI Taxonomy" id="157225"/>
    <lineage>
        <taxon>Bacteria</taxon>
        <taxon>Bacillati</taxon>
        <taxon>Bacillota</taxon>
        <taxon>Bacilli</taxon>
        <taxon>Bacillales</taxon>
        <taxon>Staphylococcaceae</taxon>
        <taxon>Salinicoccus</taxon>
    </lineage>
</organism>
<dbReference type="GO" id="GO:0005886">
    <property type="term" value="C:plasma membrane"/>
    <property type="evidence" value="ECO:0007669"/>
    <property type="project" value="UniProtKB-SubCell"/>
</dbReference>